<sequence>MQKLSAVLFMLCTTLAQANDPLTALKKEVGRAGCEQDSQCRVLALGLKSCGGPELYWPWSVAEGNADKIGFLAKQYAEARAEQIKNSGELSDCSVVSHPAVVCSKKQCVLKSESAY</sequence>
<accession>A0A7G3G7N3</accession>
<keyword evidence="1" id="KW-0732">Signal</keyword>
<evidence type="ECO:0000256" key="1">
    <source>
        <dbReference type="SAM" id="SignalP"/>
    </source>
</evidence>
<dbReference type="Proteomes" id="UP000515917">
    <property type="component" value="Chromosome"/>
</dbReference>
<evidence type="ECO:0000313" key="2">
    <source>
        <dbReference type="EMBL" id="QBC42845.1"/>
    </source>
</evidence>
<organism evidence="2 3">
    <name type="scientific">Iodobacter fluviatilis</name>
    <dbReference type="NCBI Taxonomy" id="537"/>
    <lineage>
        <taxon>Bacteria</taxon>
        <taxon>Pseudomonadati</taxon>
        <taxon>Pseudomonadota</taxon>
        <taxon>Betaproteobacteria</taxon>
        <taxon>Neisseriales</taxon>
        <taxon>Chitinibacteraceae</taxon>
        <taxon>Iodobacter</taxon>
    </lineage>
</organism>
<reference evidence="2 3" key="1">
    <citation type="submission" date="2018-01" db="EMBL/GenBank/DDBJ databases">
        <title>Genome sequence of Iodobacter sp. strain PCH194 isolated from Indian Trans-Himalaya.</title>
        <authorList>
            <person name="Kumar V."/>
            <person name="Thakur V."/>
            <person name="Kumar S."/>
            <person name="Singh D."/>
        </authorList>
    </citation>
    <scope>NUCLEOTIDE SEQUENCE [LARGE SCALE GENOMIC DNA]</scope>
    <source>
        <strain evidence="2 3">PCH194</strain>
    </source>
</reference>
<keyword evidence="3" id="KW-1185">Reference proteome</keyword>
<evidence type="ECO:0008006" key="4">
    <source>
        <dbReference type="Google" id="ProtNLM"/>
    </source>
</evidence>
<evidence type="ECO:0000313" key="3">
    <source>
        <dbReference type="Proteomes" id="UP000515917"/>
    </source>
</evidence>
<name>A0A7G3G7N3_9NEIS</name>
<dbReference type="RefSeq" id="WP_130105459.1">
    <property type="nucleotide sequence ID" value="NZ_CP025781.1"/>
</dbReference>
<proteinExistence type="predicted"/>
<feature type="signal peptide" evidence="1">
    <location>
        <begin position="1"/>
        <end position="18"/>
    </location>
</feature>
<protein>
    <recommendedName>
        <fullName evidence="4">DUF4189 domain-containing protein</fullName>
    </recommendedName>
</protein>
<feature type="chain" id="PRO_5028886323" description="DUF4189 domain-containing protein" evidence="1">
    <location>
        <begin position="19"/>
        <end position="116"/>
    </location>
</feature>
<dbReference type="AlphaFoldDB" id="A0A7G3G7N3"/>
<gene>
    <name evidence="2" type="ORF">C1H71_04285</name>
</gene>
<dbReference type="EMBL" id="CP025781">
    <property type="protein sequence ID" value="QBC42845.1"/>
    <property type="molecule type" value="Genomic_DNA"/>
</dbReference>
<dbReference type="KEGG" id="ifl:C1H71_04285"/>